<dbReference type="STRING" id="665004.AC529_18910"/>
<evidence type="ECO:0000313" key="1">
    <source>
        <dbReference type="EMBL" id="KUP95247.1"/>
    </source>
</evidence>
<keyword evidence="2" id="KW-1185">Reference proteome</keyword>
<name>A0A147KDA7_THECS</name>
<dbReference type="Proteomes" id="UP000074382">
    <property type="component" value="Unassembled WGS sequence"/>
</dbReference>
<organism evidence="1 2">
    <name type="scientific">Thermobifida cellulosilytica TB100</name>
    <dbReference type="NCBI Taxonomy" id="665004"/>
    <lineage>
        <taxon>Bacteria</taxon>
        <taxon>Bacillati</taxon>
        <taxon>Actinomycetota</taxon>
        <taxon>Actinomycetes</taxon>
        <taxon>Streptosporangiales</taxon>
        <taxon>Nocardiopsidaceae</taxon>
        <taxon>Thermobifida</taxon>
    </lineage>
</organism>
<comment type="caution">
    <text evidence="1">The sequence shown here is derived from an EMBL/GenBank/DDBJ whole genome shotgun (WGS) entry which is preliminary data.</text>
</comment>
<gene>
    <name evidence="1" type="ORF">AC529_18910</name>
</gene>
<sequence length="62" mass="7252">MSRAFAELGEYDTALRRLLSAERIAPQMTRYHPTARLVVRHLVDVRRTLPEPLRGLHARMRV</sequence>
<dbReference type="PATRIC" id="fig|665004.4.peg.126"/>
<dbReference type="EMBL" id="LGEM01000138">
    <property type="protein sequence ID" value="KUP95247.1"/>
    <property type="molecule type" value="Genomic_DNA"/>
</dbReference>
<protein>
    <submittedName>
        <fullName evidence="1">Uncharacterized protein</fullName>
    </submittedName>
</protein>
<evidence type="ECO:0000313" key="2">
    <source>
        <dbReference type="Proteomes" id="UP000074382"/>
    </source>
</evidence>
<proteinExistence type="predicted"/>
<dbReference type="AlphaFoldDB" id="A0A147KDA7"/>
<reference evidence="2" key="1">
    <citation type="journal article" date="2017" name="Acta Aliment.">
        <title>Plant polysaccharide degrading enzyme system of Thermpbifida cellulosilytica TB100 revealed by de novo genome project data.</title>
        <authorList>
            <person name="Toth A."/>
            <person name="Baka E."/>
            <person name="Luzics S."/>
            <person name="Bata-Vidacs I."/>
            <person name="Nagy I."/>
            <person name="Balint B."/>
            <person name="Herceg R."/>
            <person name="Olasz F."/>
            <person name="Wilk T."/>
            <person name="Nagy T."/>
            <person name="Kriszt B."/>
            <person name="Nagy I."/>
            <person name="Kukolya J."/>
        </authorList>
    </citation>
    <scope>NUCLEOTIDE SEQUENCE [LARGE SCALE GENOMIC DNA]</scope>
    <source>
        <strain evidence="2">TB100</strain>
    </source>
</reference>
<accession>A0A147KDA7</accession>